<evidence type="ECO:0000256" key="2">
    <source>
        <dbReference type="ARBA" id="ARBA00022679"/>
    </source>
</evidence>
<dbReference type="InterPro" id="IPR028098">
    <property type="entry name" value="Glyco_trans_4-like_N"/>
</dbReference>
<evidence type="ECO:0000259" key="3">
    <source>
        <dbReference type="Pfam" id="PF00534"/>
    </source>
</evidence>
<dbReference type="PANTHER" id="PTHR12526:SF629">
    <property type="entry name" value="TEICHURONIC ACID BIOSYNTHESIS GLYCOSYLTRANSFERASE TUAH-RELATED"/>
    <property type="match status" value="1"/>
</dbReference>
<dbReference type="CDD" id="cd03794">
    <property type="entry name" value="GT4_WbuB-like"/>
    <property type="match status" value="1"/>
</dbReference>
<dbReference type="Pfam" id="PF00534">
    <property type="entry name" value="Glycos_transf_1"/>
    <property type="match status" value="1"/>
</dbReference>
<keyword evidence="2 5" id="KW-0808">Transferase</keyword>
<dbReference type="EMBL" id="CP042652">
    <property type="protein sequence ID" value="QKE28147.1"/>
    <property type="molecule type" value="Genomic_DNA"/>
</dbReference>
<feature type="domain" description="Glycosyltransferase subfamily 4-like N-terminal" evidence="4">
    <location>
        <begin position="25"/>
        <end position="170"/>
    </location>
</feature>
<dbReference type="AlphaFoldDB" id="A0A6M8EUH8"/>
<dbReference type="Gene3D" id="3.40.50.2000">
    <property type="entry name" value="Glycogen Phosphorylase B"/>
    <property type="match status" value="2"/>
</dbReference>
<accession>A0A6M8EUH8</accession>
<name>A0A6M8EUH8_9BACT</name>
<gene>
    <name evidence="5" type="ORF">AACT_0955</name>
</gene>
<dbReference type="RefSeq" id="WP_172125468.1">
    <property type="nucleotide sequence ID" value="NZ_CP042652.1"/>
</dbReference>
<evidence type="ECO:0000313" key="5">
    <source>
        <dbReference type="EMBL" id="QKE28147.1"/>
    </source>
</evidence>
<evidence type="ECO:0000259" key="4">
    <source>
        <dbReference type="Pfam" id="PF13439"/>
    </source>
</evidence>
<reference evidence="5 6" key="1">
    <citation type="submission" date="2019-08" db="EMBL/GenBank/DDBJ databases">
        <title>Complete genome sequence of Arcobacter acticola.</title>
        <authorList>
            <person name="Miller W."/>
        </authorList>
    </citation>
    <scope>NUCLEOTIDE SEQUENCE [LARGE SCALE GENOMIC DNA]</scope>
    <source>
        <strain evidence="5 6">KCTC 52212</strain>
    </source>
</reference>
<sequence>MKKVISIVLNNFKNDSRVLKENISLQKAGYEVQVVALHEEPLKEFEEVQNILVHRVKLKSRGWSKHKLVQLLKYFEFIYRVVKQYKNSDIIHCNDLNSLPIGVIIKKFFNRDVKIVYDAHEYETELNGLKGIQKKLVKWLEKKLIKYSDKVITVSDAIADEYVKLYDIKKPALVLNTPPYKEIQKKNIFRETSGIGENQTIFLYQGGLSKGRGIEILLEAFKSINNENIVIVFLGYGPLESMIQEVSKEYNNIYFHKAVSPDILLDYTNSADFGISTIEDTCLSYRYCLPNKMFEYLMAELPVIVSNLYEMKRLVELNNIGTVAKENTPDGLKKAIEEAVKLDKEELKINIQQLKTIYNWEEQEKVLLDVYRNLYAN</sequence>
<dbReference type="KEGG" id="paco:AACT_0955"/>
<dbReference type="SUPFAM" id="SSF53756">
    <property type="entry name" value="UDP-Glycosyltransferase/glycogen phosphorylase"/>
    <property type="match status" value="1"/>
</dbReference>
<dbReference type="Pfam" id="PF13439">
    <property type="entry name" value="Glyco_transf_4"/>
    <property type="match status" value="1"/>
</dbReference>
<feature type="domain" description="Glycosyl transferase family 1" evidence="3">
    <location>
        <begin position="187"/>
        <end position="348"/>
    </location>
</feature>
<dbReference type="PANTHER" id="PTHR12526">
    <property type="entry name" value="GLYCOSYLTRANSFERASE"/>
    <property type="match status" value="1"/>
</dbReference>
<evidence type="ECO:0000313" key="6">
    <source>
        <dbReference type="Proteomes" id="UP000503483"/>
    </source>
</evidence>
<organism evidence="5 6">
    <name type="scientific">Arcobacter acticola</name>
    <dbReference type="NCBI Taxonomy" id="1849015"/>
    <lineage>
        <taxon>Bacteria</taxon>
        <taxon>Pseudomonadati</taxon>
        <taxon>Campylobacterota</taxon>
        <taxon>Epsilonproteobacteria</taxon>
        <taxon>Campylobacterales</taxon>
        <taxon>Arcobacteraceae</taxon>
        <taxon>Arcobacter</taxon>
    </lineage>
</organism>
<keyword evidence="6" id="KW-1185">Reference proteome</keyword>
<dbReference type="InterPro" id="IPR001296">
    <property type="entry name" value="Glyco_trans_1"/>
</dbReference>
<proteinExistence type="predicted"/>
<protein>
    <submittedName>
        <fullName evidence="5">Glycosyltransferase, family 1</fullName>
    </submittedName>
</protein>
<dbReference type="Proteomes" id="UP000503483">
    <property type="component" value="Chromosome"/>
</dbReference>
<keyword evidence="1" id="KW-0328">Glycosyltransferase</keyword>
<evidence type="ECO:0000256" key="1">
    <source>
        <dbReference type="ARBA" id="ARBA00022676"/>
    </source>
</evidence>
<dbReference type="GO" id="GO:0016757">
    <property type="term" value="F:glycosyltransferase activity"/>
    <property type="evidence" value="ECO:0007669"/>
    <property type="project" value="UniProtKB-KW"/>
</dbReference>